<organism evidence="1">
    <name type="scientific">viral metagenome</name>
    <dbReference type="NCBI Taxonomy" id="1070528"/>
    <lineage>
        <taxon>unclassified sequences</taxon>
        <taxon>metagenomes</taxon>
        <taxon>organismal metagenomes</taxon>
    </lineage>
</organism>
<dbReference type="EMBL" id="MN739997">
    <property type="protein sequence ID" value="QHT82255.1"/>
    <property type="molecule type" value="Genomic_DNA"/>
</dbReference>
<dbReference type="AlphaFoldDB" id="A0A6C0HQ66"/>
<proteinExistence type="predicted"/>
<evidence type="ECO:0000313" key="1">
    <source>
        <dbReference type="EMBL" id="QHT82255.1"/>
    </source>
</evidence>
<reference evidence="1" key="1">
    <citation type="journal article" date="2020" name="Nature">
        <title>Giant virus diversity and host interactions through global metagenomics.</title>
        <authorList>
            <person name="Schulz F."/>
            <person name="Roux S."/>
            <person name="Paez-Espino D."/>
            <person name="Jungbluth S."/>
            <person name="Walsh D.A."/>
            <person name="Denef V.J."/>
            <person name="McMahon K.D."/>
            <person name="Konstantinidis K.T."/>
            <person name="Eloe-Fadrosh E.A."/>
            <person name="Kyrpides N.C."/>
            <person name="Woyke T."/>
        </authorList>
    </citation>
    <scope>NUCLEOTIDE SEQUENCE</scope>
    <source>
        <strain evidence="1">GVMAG-M-3300023184-161</strain>
    </source>
</reference>
<protein>
    <submittedName>
        <fullName evidence="1">Uncharacterized protein</fullName>
    </submittedName>
</protein>
<name>A0A6C0HQ66_9ZZZZ</name>
<accession>A0A6C0HQ66</accession>
<sequence>MVNKIYDGIQERIKESSLVEIMVVQQGWTWFGERRLKI</sequence>